<dbReference type="CDD" id="cd21471">
    <property type="entry name" value="CrtC-like"/>
    <property type="match status" value="1"/>
</dbReference>
<evidence type="ECO:0000313" key="1">
    <source>
        <dbReference type="EMBL" id="MCF2871537.1"/>
    </source>
</evidence>
<dbReference type="NCBIfam" id="NF045922">
    <property type="entry name" value="CarotHydtaseCrtCRhod"/>
    <property type="match status" value="1"/>
</dbReference>
<proteinExistence type="predicted"/>
<dbReference type="RefSeq" id="WP_235226182.1">
    <property type="nucleotide sequence ID" value="NZ_JAKGAQ010000002.1"/>
</dbReference>
<dbReference type="EMBL" id="JAKGAQ010000002">
    <property type="protein sequence ID" value="MCF2871537.1"/>
    <property type="molecule type" value="Genomic_DNA"/>
</dbReference>
<dbReference type="SUPFAM" id="SSF159245">
    <property type="entry name" value="AttH-like"/>
    <property type="match status" value="1"/>
</dbReference>
<keyword evidence="2" id="KW-1185">Reference proteome</keyword>
<evidence type="ECO:0000313" key="2">
    <source>
        <dbReference type="Proteomes" id="UP001200557"/>
    </source>
</evidence>
<dbReference type="Proteomes" id="UP001200557">
    <property type="component" value="Unassembled WGS sequence"/>
</dbReference>
<gene>
    <name evidence="1" type="ORF">L0664_10725</name>
</gene>
<comment type="caution">
    <text evidence="1">The sequence shown here is derived from an EMBL/GenBank/DDBJ whole genome shotgun (WGS) entry which is preliminary data.</text>
</comment>
<protein>
    <submittedName>
        <fullName evidence="1">Carotenoid 1,2-hydratase</fullName>
    </submittedName>
</protein>
<accession>A0ABS9CXH4</accession>
<reference evidence="1 2" key="1">
    <citation type="submission" date="2022-01" db="EMBL/GenBank/DDBJ databases">
        <title>Octadecabacter sp. nov., isolated from a marine alga.</title>
        <authorList>
            <person name="Jin M.S."/>
            <person name="Kim H.M."/>
            <person name="Han D.M."/>
            <person name="Jung J.J."/>
            <person name="Jeon C.O."/>
        </authorList>
    </citation>
    <scope>NUCLEOTIDE SEQUENCE [LARGE SCALE GENOMIC DNA]</scope>
    <source>
        <strain evidence="1 2">G9-8</strain>
    </source>
</reference>
<organism evidence="1 2">
    <name type="scientific">Octadecabacter dasysiphoniae</name>
    <dbReference type="NCBI Taxonomy" id="2909341"/>
    <lineage>
        <taxon>Bacteria</taxon>
        <taxon>Pseudomonadati</taxon>
        <taxon>Pseudomonadota</taxon>
        <taxon>Alphaproteobacteria</taxon>
        <taxon>Rhodobacterales</taxon>
        <taxon>Roseobacteraceae</taxon>
        <taxon>Octadecabacter</taxon>
    </lineage>
</organism>
<sequence>MSDDGKRAISVIAFIGSVFSPWYKWSGRKDPENHVCINVATYGPGGRFTMTDRGRSALKQTEDTFTVGPSSLHWNGDELIIDIDEISAPPIISRVRGQIRVTPKAMTSKELLLTQDGAHVWRPFAPISDISVELDAPGWQWSGHGYFDSNFGTRALEEDFSFWTWGRYPTSDGAVCIYDAERRDGTTLDSAIAFTPDGDMAYTNAPPRTSFKRSLWQVRRETRADVGTMPRQVLPMLDAPFYSRSAVETTLNGERVTGVYEALDLNRFASPFLKPMLAVRVPRRAKWTF</sequence>
<name>A0ABS9CXH4_9RHOB</name>